<keyword evidence="3 13" id="KW-0808">Transferase</keyword>
<keyword evidence="13" id="KW-0238">DNA-binding</keyword>
<dbReference type="InterPro" id="IPR042087">
    <property type="entry name" value="DNA_pol_B_thumb"/>
</dbReference>
<feature type="compositionally biased region" description="Acidic residues" evidence="14">
    <location>
        <begin position="380"/>
        <end position="395"/>
    </location>
</feature>
<dbReference type="InterPro" id="IPR006133">
    <property type="entry name" value="DNA-dir_DNA_pol_B_exonuc"/>
</dbReference>
<dbReference type="GO" id="GO:0005634">
    <property type="term" value="C:nucleus"/>
    <property type="evidence" value="ECO:0007669"/>
    <property type="project" value="TreeGrafter"/>
</dbReference>
<dbReference type="InterPro" id="IPR017964">
    <property type="entry name" value="DNA-dir_DNA_pol_B_CS"/>
</dbReference>
<dbReference type="GO" id="GO:0000724">
    <property type="term" value="P:double-strand break repair via homologous recombination"/>
    <property type="evidence" value="ECO:0007669"/>
    <property type="project" value="TreeGrafter"/>
</dbReference>
<evidence type="ECO:0000256" key="11">
    <source>
        <dbReference type="ARBA" id="ARBA00023204"/>
    </source>
</evidence>
<dbReference type="EMBL" id="JAUCMV010000002">
    <property type="protein sequence ID" value="KAK0417717.1"/>
    <property type="molecule type" value="Genomic_DNA"/>
</dbReference>
<keyword evidence="8 13" id="KW-0239">DNA-directed DNA polymerase</keyword>
<comment type="catalytic activity">
    <reaction evidence="12 13">
        <text>DNA(n) + a 2'-deoxyribonucleoside 5'-triphosphate = DNA(n+1) + diphosphate</text>
        <dbReference type="Rhea" id="RHEA:22508"/>
        <dbReference type="Rhea" id="RHEA-COMP:17339"/>
        <dbReference type="Rhea" id="RHEA-COMP:17340"/>
        <dbReference type="ChEBI" id="CHEBI:33019"/>
        <dbReference type="ChEBI" id="CHEBI:61560"/>
        <dbReference type="ChEBI" id="CHEBI:173112"/>
        <dbReference type="EC" id="2.7.7.7"/>
    </reaction>
</comment>
<keyword evidence="13" id="KW-0235">DNA replication</keyword>
<dbReference type="GO" id="GO:0003887">
    <property type="term" value="F:DNA-directed DNA polymerase activity"/>
    <property type="evidence" value="ECO:0007669"/>
    <property type="project" value="UniProtKB-KW"/>
</dbReference>
<evidence type="ECO:0000256" key="3">
    <source>
        <dbReference type="ARBA" id="ARBA00022679"/>
    </source>
</evidence>
<keyword evidence="20" id="KW-1185">Reference proteome</keyword>
<evidence type="ECO:0000313" key="20">
    <source>
        <dbReference type="Proteomes" id="UP001175271"/>
    </source>
</evidence>
<keyword evidence="4 13" id="KW-0548">Nucleotidyltransferase</keyword>
<dbReference type="GO" id="GO:0046872">
    <property type="term" value="F:metal ion binding"/>
    <property type="evidence" value="ECO:0007669"/>
    <property type="project" value="UniProtKB-KW"/>
</dbReference>
<comment type="similarity">
    <text evidence="2 13">Belongs to the DNA polymerase type-B family.</text>
</comment>
<dbReference type="PANTHER" id="PTHR45812:SF1">
    <property type="entry name" value="DNA POLYMERASE ZETA CATALYTIC SUBUNIT"/>
    <property type="match status" value="1"/>
</dbReference>
<dbReference type="Gene3D" id="3.30.420.10">
    <property type="entry name" value="Ribonuclease H-like superfamily/Ribonuclease H"/>
    <property type="match status" value="1"/>
</dbReference>
<evidence type="ECO:0000259" key="18">
    <source>
        <dbReference type="Pfam" id="PF24065"/>
    </source>
</evidence>
<dbReference type="InterPro" id="IPR006134">
    <property type="entry name" value="DNA-dir_DNA_pol_B_multi_dom"/>
</dbReference>
<dbReference type="Pfam" id="PF00136">
    <property type="entry name" value="DNA_pol_B"/>
    <property type="match status" value="1"/>
</dbReference>
<dbReference type="Gene3D" id="3.90.1600.10">
    <property type="entry name" value="Palm domain of DNA polymerase"/>
    <property type="match status" value="1"/>
</dbReference>
<evidence type="ECO:0000256" key="4">
    <source>
        <dbReference type="ARBA" id="ARBA00022695"/>
    </source>
</evidence>
<accession>A0AA39I768</accession>
<evidence type="ECO:0000256" key="9">
    <source>
        <dbReference type="ARBA" id="ARBA00023004"/>
    </source>
</evidence>
<evidence type="ECO:0000256" key="10">
    <source>
        <dbReference type="ARBA" id="ARBA00023014"/>
    </source>
</evidence>
<dbReference type="SMART" id="SM00486">
    <property type="entry name" value="POLBc"/>
    <property type="match status" value="1"/>
</dbReference>
<evidence type="ECO:0000256" key="5">
    <source>
        <dbReference type="ARBA" id="ARBA00022723"/>
    </source>
</evidence>
<dbReference type="EC" id="2.7.7.7" evidence="13"/>
<dbReference type="InterPro" id="IPR056447">
    <property type="entry name" value="REV3_N"/>
</dbReference>
<dbReference type="Pfam" id="PF24065">
    <property type="entry name" value="REV3_N"/>
    <property type="match status" value="1"/>
</dbReference>
<keyword evidence="6" id="KW-0227">DNA damage</keyword>
<evidence type="ECO:0000259" key="16">
    <source>
        <dbReference type="Pfam" id="PF03104"/>
    </source>
</evidence>
<feature type="domain" description="DNA-directed DNA polymerase family B multifunctional" evidence="15">
    <location>
        <begin position="777"/>
        <end position="1229"/>
    </location>
</feature>
<dbReference type="InterPro" id="IPR030559">
    <property type="entry name" value="PolZ_Rev3"/>
</dbReference>
<reference evidence="19" key="1">
    <citation type="submission" date="2023-06" db="EMBL/GenBank/DDBJ databases">
        <title>Genomic analysis of the entomopathogenic nematode Steinernema hermaphroditum.</title>
        <authorList>
            <person name="Schwarz E.M."/>
            <person name="Heppert J.K."/>
            <person name="Baniya A."/>
            <person name="Schwartz H.T."/>
            <person name="Tan C.-H."/>
            <person name="Antoshechkin I."/>
            <person name="Sternberg P.W."/>
            <person name="Goodrich-Blair H."/>
            <person name="Dillman A.R."/>
        </authorList>
    </citation>
    <scope>NUCLEOTIDE SEQUENCE</scope>
    <source>
        <strain evidence="19">PS9179</strain>
        <tissue evidence="19">Whole animal</tissue>
    </source>
</reference>
<dbReference type="PRINTS" id="PR00106">
    <property type="entry name" value="DNAPOLB"/>
</dbReference>
<dbReference type="CDD" id="cd05778">
    <property type="entry name" value="DNA_polB_zeta_exo"/>
    <property type="match status" value="1"/>
</dbReference>
<evidence type="ECO:0000256" key="6">
    <source>
        <dbReference type="ARBA" id="ARBA00022763"/>
    </source>
</evidence>
<name>A0AA39I768_9BILA</name>
<sequence length="1345" mass="152495">MVNQLPEEIAVRNVFCDYRLAALNAFNRATFPAAKAPIPVLRVFGILDSGEKCCIHLHGAFPYFLLRMDRPLTEKMRESLIKSLNAVASANQNRADDLHHSIFDVVEVSAKSMYGYHKEDERFVKVLFYNPQIAHYLIESLHRESVRNPRVQPFQAHIPFVLQFFIDYAIFGMDLLRLRNCKFRLHKEALRRVDDKLFGDVKIDDIVNGYHLSPLNPESTVAVEIDCFVQDIANQKDLAENQRSSNPGLQFIWRDEERRSAMRGEKVPTELSQDETKPGYVGDFEVNALSRIRNLLELGTPKDSPEPDHVDLDESIAAMSQALNDTIDNLFNRTEFSTESQTGDITIFDYGREDSDEEEEEEEDEEDLNELANPPSNEPELPDDEDSNLPDDEETGGPNDFADFDILRPKSNISCMDMFDNRARYEVGMEERVRKAEKEEIGVDWGAYFELEAEDPEQSFTSKIFGGWFSPVCRPPPRKRKIAKSRSRRVVQKIRSSKTVNNSIIKNVYAESWCVDRTYSDINTKALVDKVVSKSPQKGLLPKMSSEVSDIRHLCTLSIEILVACRPSLPVPEPAVDAVLGIFYALHRDVCVQDVKPDVKGGWMSLSSELLSFSSRSVEHVGSEEELFERFIDFVQRYDPDILIGYDNDRGSWGYLFERDAIVGSNLIRRISRSSPSPLRLSPVDGRILLNLWKICRKEISLRTYSMSNIVLHVLDRRIPEFSLRTLTGFAESTEPHVISSLISYLLSMAAVQTQILCQLDLFTKTAEMARVYGIQFFEVLSRGSQFRVESMLLRLSASMGFVGASVSPAQRSKMDAAEVIPLNLEPESGIYRDPVLVLDFQSLYPSIAIAYNYCFTTCLGKVDRIAHCHEEGTRQMDLGACRYSFPWEEAETLSNAKELHVTPVGGVFVKKSERRGLLPVMLQEILNTRVMVKKMAKKYTHNKRLQRILDARQLALKLVANVTYGYTAANWSGRMPCVEVADAIVSKGRETLERAIHMVQKNASKYGAARVVYGDTDSLFVHLPGATTETAFEIGKQIAEDVTADNPFPVKLKFEKVMQPLVLITKKRYVGMSTEEFGGEAVFDAKGIETVRRDGCAFVSKMMEKFLRVLFETNVDTAIYFLRFKLRDIEKYPFSDFLLAKEYRGEYAETAVVPAKKIAEKRSAVSERWVPVHGERVSYLVVDGETPDATVISCVVEPYEYFENPTLRLNYDYYVQRQLLPALHRVLQLARVTLVYDHDRIECYGCDALGSRPWCSSCIADSDTLKIAVAQSVRDRNRISVLNRECCRCAKFSTVLGSLDVSCGNLFCPVNDDVAFLKKSRAIEAAATHEFALPDKCIASQVVF</sequence>
<feature type="domain" description="DNA-directed DNA polymerase family B exonuclease" evidence="16">
    <location>
        <begin position="614"/>
        <end position="709"/>
    </location>
</feature>
<keyword evidence="5" id="KW-0479">Metal-binding</keyword>
<dbReference type="GO" id="GO:0006260">
    <property type="term" value="P:DNA replication"/>
    <property type="evidence" value="ECO:0007669"/>
    <property type="project" value="UniProtKB-KW"/>
</dbReference>
<evidence type="ECO:0000256" key="1">
    <source>
        <dbReference type="ARBA" id="ARBA00001966"/>
    </source>
</evidence>
<dbReference type="InterPro" id="IPR056435">
    <property type="entry name" value="DPOD/Z_N"/>
</dbReference>
<dbReference type="SUPFAM" id="SSF53098">
    <property type="entry name" value="Ribonuclease H-like"/>
    <property type="match status" value="1"/>
</dbReference>
<comment type="caution">
    <text evidence="19">The sequence shown here is derived from an EMBL/GenBank/DDBJ whole genome shotgun (WGS) entry which is preliminary data.</text>
</comment>
<organism evidence="19 20">
    <name type="scientific">Steinernema hermaphroditum</name>
    <dbReference type="NCBI Taxonomy" id="289476"/>
    <lineage>
        <taxon>Eukaryota</taxon>
        <taxon>Metazoa</taxon>
        <taxon>Ecdysozoa</taxon>
        <taxon>Nematoda</taxon>
        <taxon>Chromadorea</taxon>
        <taxon>Rhabditida</taxon>
        <taxon>Tylenchina</taxon>
        <taxon>Panagrolaimomorpha</taxon>
        <taxon>Strongyloidoidea</taxon>
        <taxon>Steinernematidae</taxon>
        <taxon>Steinernema</taxon>
    </lineage>
</organism>
<dbReference type="InterPro" id="IPR012337">
    <property type="entry name" value="RNaseH-like_sf"/>
</dbReference>
<dbReference type="Pfam" id="PF24055">
    <property type="entry name" value="POL3_N"/>
    <property type="match status" value="1"/>
</dbReference>
<evidence type="ECO:0000313" key="19">
    <source>
        <dbReference type="EMBL" id="KAK0417717.1"/>
    </source>
</evidence>
<dbReference type="Gene3D" id="3.30.342.10">
    <property type="entry name" value="DNA Polymerase, chain B, domain 1"/>
    <property type="match status" value="1"/>
</dbReference>
<evidence type="ECO:0000259" key="15">
    <source>
        <dbReference type="Pfam" id="PF00136"/>
    </source>
</evidence>
<dbReference type="SUPFAM" id="SSF56672">
    <property type="entry name" value="DNA/RNA polymerases"/>
    <property type="match status" value="1"/>
</dbReference>
<dbReference type="PROSITE" id="PS00116">
    <property type="entry name" value="DNA_POLYMERASE_B"/>
    <property type="match status" value="1"/>
</dbReference>
<comment type="cofactor">
    <cofactor evidence="1">
        <name>[4Fe-4S] cluster</name>
        <dbReference type="ChEBI" id="CHEBI:49883"/>
    </cofactor>
</comment>
<dbReference type="FunFam" id="1.10.287.690:FF:000002">
    <property type="entry name" value="DNA polymerase zeta"/>
    <property type="match status" value="1"/>
</dbReference>
<keyword evidence="11" id="KW-0234">DNA repair</keyword>
<dbReference type="GO" id="GO:0003677">
    <property type="term" value="F:DNA binding"/>
    <property type="evidence" value="ECO:0007669"/>
    <property type="project" value="UniProtKB-KW"/>
</dbReference>
<dbReference type="Gene3D" id="1.10.132.60">
    <property type="entry name" value="DNA polymerase family B, C-terminal domain"/>
    <property type="match status" value="1"/>
</dbReference>
<dbReference type="CDD" id="cd05534">
    <property type="entry name" value="POLBc_zeta"/>
    <property type="match status" value="1"/>
</dbReference>
<keyword evidence="10" id="KW-0411">Iron-sulfur</keyword>
<evidence type="ECO:0000256" key="13">
    <source>
        <dbReference type="RuleBase" id="RU000442"/>
    </source>
</evidence>
<dbReference type="GO" id="GO:0051536">
    <property type="term" value="F:iron-sulfur cluster binding"/>
    <property type="evidence" value="ECO:0007669"/>
    <property type="project" value="UniProtKB-KW"/>
</dbReference>
<feature type="compositionally biased region" description="Acidic residues" evidence="14">
    <location>
        <begin position="354"/>
        <end position="369"/>
    </location>
</feature>
<dbReference type="InterPro" id="IPR036397">
    <property type="entry name" value="RNaseH_sf"/>
</dbReference>
<proteinExistence type="inferred from homology"/>
<dbReference type="InterPro" id="IPR023211">
    <property type="entry name" value="DNA_pol_palm_dom_sf"/>
</dbReference>
<feature type="region of interest" description="Disordered" evidence="14">
    <location>
        <begin position="341"/>
        <end position="405"/>
    </location>
</feature>
<dbReference type="Proteomes" id="UP001175271">
    <property type="component" value="Unassembled WGS sequence"/>
</dbReference>
<evidence type="ECO:0000259" key="17">
    <source>
        <dbReference type="Pfam" id="PF24055"/>
    </source>
</evidence>
<feature type="domain" description="DNA polymerase zeta catalytic subunit N-terminal" evidence="18">
    <location>
        <begin position="9"/>
        <end position="58"/>
    </location>
</feature>
<dbReference type="Pfam" id="PF03104">
    <property type="entry name" value="DNA_pol_B_exo1"/>
    <property type="match status" value="1"/>
</dbReference>
<dbReference type="GO" id="GO:0016035">
    <property type="term" value="C:zeta DNA polymerase complex"/>
    <property type="evidence" value="ECO:0007669"/>
    <property type="project" value="InterPro"/>
</dbReference>
<evidence type="ECO:0000256" key="2">
    <source>
        <dbReference type="ARBA" id="ARBA00005755"/>
    </source>
</evidence>
<dbReference type="GO" id="GO:0042276">
    <property type="term" value="P:error-prone translesion synthesis"/>
    <property type="evidence" value="ECO:0007669"/>
    <property type="project" value="TreeGrafter"/>
</dbReference>
<dbReference type="Gene3D" id="1.10.287.690">
    <property type="entry name" value="Helix hairpin bin"/>
    <property type="match status" value="1"/>
</dbReference>
<dbReference type="PANTHER" id="PTHR45812">
    <property type="entry name" value="DNA POLYMERASE ZETA CATALYTIC SUBUNIT"/>
    <property type="match status" value="1"/>
</dbReference>
<evidence type="ECO:0000256" key="14">
    <source>
        <dbReference type="SAM" id="MobiDB-lite"/>
    </source>
</evidence>
<dbReference type="InterPro" id="IPR006172">
    <property type="entry name" value="DNA-dir_DNA_pol_B"/>
</dbReference>
<dbReference type="GO" id="GO:0000166">
    <property type="term" value="F:nucleotide binding"/>
    <property type="evidence" value="ECO:0007669"/>
    <property type="project" value="InterPro"/>
</dbReference>
<keyword evidence="9" id="KW-0408">Iron</keyword>
<keyword evidence="7" id="KW-0862">Zinc</keyword>
<dbReference type="InterPro" id="IPR043502">
    <property type="entry name" value="DNA/RNA_pol_sf"/>
</dbReference>
<evidence type="ECO:0000256" key="8">
    <source>
        <dbReference type="ARBA" id="ARBA00022932"/>
    </source>
</evidence>
<gene>
    <name evidence="19" type="ORF">QR680_013168</name>
</gene>
<evidence type="ECO:0000256" key="7">
    <source>
        <dbReference type="ARBA" id="ARBA00022833"/>
    </source>
</evidence>
<protein>
    <recommendedName>
        <fullName evidence="13">DNA polymerase</fullName>
        <ecNumber evidence="13">2.7.7.7</ecNumber>
    </recommendedName>
</protein>
<evidence type="ECO:0000256" key="12">
    <source>
        <dbReference type="ARBA" id="ARBA00049244"/>
    </source>
</evidence>
<feature type="domain" description="DNA polymerase delta/zeta catalytic subunit N-terminal" evidence="17">
    <location>
        <begin position="59"/>
        <end position="134"/>
    </location>
</feature>